<organism evidence="1 2">
    <name type="scientific">Paraburkholderia phytofirmans OLGA172</name>
    <dbReference type="NCBI Taxonomy" id="1417228"/>
    <lineage>
        <taxon>Bacteria</taxon>
        <taxon>Pseudomonadati</taxon>
        <taxon>Pseudomonadota</taxon>
        <taxon>Betaproteobacteria</taxon>
        <taxon>Burkholderiales</taxon>
        <taxon>Burkholderiaceae</taxon>
        <taxon>Paraburkholderia</taxon>
    </lineage>
</organism>
<proteinExistence type="predicted"/>
<sequence>MVIRNVGRSMDETSEPYPPFGRVVAADWPTLTRQRRILELLNTEPSAEQVEAITGLDLDQQRRLLNAVTLLDGIDPSVMRAGCEADFSTADAFSEISLKGPKKTRGVSQERWTGSSWSQMPHESVFGVYGRFCHVNALEHAPAEWPGRLNERYHHGAFGNASFLNVVNFERETGLTLRDVQTAAARCFPNLVSLLFSDRPRLCQRCLRNGYHSTWHQFQLLDRCPLHDEELTTRCLSCSAERRWKRGGRYFEQLGKSLFTCRQCGKPPSGEAFLLDRYLRFRHQSGMVDAAFASLDRWLRSAQAALWPIEQLLVQNRVHNWTSWTTPSEFLWGAIHSLHPLPEPFSSDVTISVRATRWCQTVRPSRELDLDQFGERGQSQSTAVYASVLRRLTVPCTMIAASHLQTLTSEICFRQAAFIPQDVRPKRQHLPYSGPVSK</sequence>
<dbReference type="EMBL" id="CP014578">
    <property type="protein sequence ID" value="ANB72762.1"/>
    <property type="molecule type" value="Genomic_DNA"/>
</dbReference>
<dbReference type="KEGG" id="buz:AYM40_10605"/>
<protein>
    <recommendedName>
        <fullName evidence="3">TniQ family protein</fullName>
    </recommendedName>
</protein>
<reference evidence="1 2" key="1">
    <citation type="journal article" date="2016" name="Gene">
        <title>PacBio SMRT assembly of a complex multi-replicon genome reveals chlorocatechol degradative operon in a region of genome plasticity.</title>
        <authorList>
            <person name="Ricker N."/>
            <person name="Shen S.Y."/>
            <person name="Goordial J."/>
            <person name="Jin S."/>
            <person name="Fulthorpe R.R."/>
        </authorList>
    </citation>
    <scope>NUCLEOTIDE SEQUENCE [LARGE SCALE GENOMIC DNA]</scope>
    <source>
        <strain evidence="1 2">OLGA172</strain>
    </source>
</reference>
<gene>
    <name evidence="1" type="ORF">AYM40_10605</name>
</gene>
<dbReference type="AlphaFoldDB" id="A0A160FK78"/>
<evidence type="ECO:0000313" key="2">
    <source>
        <dbReference type="Proteomes" id="UP000076852"/>
    </source>
</evidence>
<accession>A0A160FK78</accession>
<evidence type="ECO:0008006" key="3">
    <source>
        <dbReference type="Google" id="ProtNLM"/>
    </source>
</evidence>
<keyword evidence="2" id="KW-1185">Reference proteome</keyword>
<name>A0A160FK78_9BURK</name>
<evidence type="ECO:0000313" key="1">
    <source>
        <dbReference type="EMBL" id="ANB72762.1"/>
    </source>
</evidence>
<dbReference type="Proteomes" id="UP000076852">
    <property type="component" value="Chromosome 1"/>
</dbReference>